<dbReference type="EMBL" id="BAAFSF010000001">
    <property type="protein sequence ID" value="GAB1251380.1"/>
    <property type="molecule type" value="Genomic_DNA"/>
</dbReference>
<keyword evidence="4" id="KW-0143">Chaperone</keyword>
<keyword evidence="3 5" id="KW-0472">Membrane</keyword>
<gene>
    <name evidence="6" type="ORF">Tsumi_04840</name>
</gene>
<dbReference type="Pfam" id="PF13623">
    <property type="entry name" value="SurA_N_2"/>
    <property type="match status" value="1"/>
</dbReference>
<evidence type="ECO:0000313" key="6">
    <source>
        <dbReference type="EMBL" id="GAB1251380.1"/>
    </source>
</evidence>
<dbReference type="Pfam" id="PF13616">
    <property type="entry name" value="Rotamase_3"/>
    <property type="match status" value="1"/>
</dbReference>
<evidence type="ECO:0008006" key="8">
    <source>
        <dbReference type="Google" id="ProtNLM"/>
    </source>
</evidence>
<dbReference type="InterPro" id="IPR052029">
    <property type="entry name" value="PpiD_chaperone"/>
</dbReference>
<keyword evidence="7" id="KW-1185">Reference proteome</keyword>
<dbReference type="SUPFAM" id="SSF109998">
    <property type="entry name" value="Triger factor/SurA peptide-binding domain-like"/>
    <property type="match status" value="1"/>
</dbReference>
<accession>A0ABQ0E0Z5</accession>
<dbReference type="Gene3D" id="1.10.4030.10">
    <property type="entry name" value="Porin chaperone SurA, peptide-binding domain"/>
    <property type="match status" value="1"/>
</dbReference>
<proteinExistence type="predicted"/>
<evidence type="ECO:0000313" key="7">
    <source>
        <dbReference type="Proteomes" id="UP001628220"/>
    </source>
</evidence>
<evidence type="ECO:0000256" key="2">
    <source>
        <dbReference type="ARBA" id="ARBA00022475"/>
    </source>
</evidence>
<dbReference type="PANTHER" id="PTHR47529:SF1">
    <property type="entry name" value="PERIPLASMIC CHAPERONE PPID"/>
    <property type="match status" value="1"/>
</dbReference>
<dbReference type="InterPro" id="IPR027304">
    <property type="entry name" value="Trigger_fact/SurA_dom_sf"/>
</dbReference>
<reference evidence="6 7" key="1">
    <citation type="journal article" date="2025" name="Int. J. Syst. Evol. Microbiol.">
        <title>Desulfovibrio falkowii sp. nov., Porphyromonas miyakawae sp. nov., Mediterraneibacter flintii sp. nov. and Owariibacterium komagatae gen. nov., sp. nov., isolated from human faeces.</title>
        <authorList>
            <person name="Hamaguchi T."/>
            <person name="Ohara M."/>
            <person name="Hisatomi A."/>
            <person name="Sekiguchi K."/>
            <person name="Takeda J.I."/>
            <person name="Ueyama J."/>
            <person name="Ito M."/>
            <person name="Nishiwaki H."/>
            <person name="Ogi T."/>
            <person name="Hirayama M."/>
            <person name="Ohkuma M."/>
            <person name="Sakamoto M."/>
            <person name="Ohno K."/>
        </authorList>
    </citation>
    <scope>NUCLEOTIDE SEQUENCE [LARGE SCALE GENOMIC DNA]</scope>
    <source>
        <strain evidence="6 7">13CB11C</strain>
    </source>
</reference>
<evidence type="ECO:0000256" key="3">
    <source>
        <dbReference type="ARBA" id="ARBA00023136"/>
    </source>
</evidence>
<dbReference type="Proteomes" id="UP001628220">
    <property type="component" value="Unassembled WGS sequence"/>
</dbReference>
<dbReference type="InterPro" id="IPR046357">
    <property type="entry name" value="PPIase_dom_sf"/>
</dbReference>
<dbReference type="RefSeq" id="WP_411915191.1">
    <property type="nucleotide sequence ID" value="NZ_BAAFSF010000001.1"/>
</dbReference>
<keyword evidence="5" id="KW-1133">Transmembrane helix</keyword>
<comment type="subcellular location">
    <subcellularLocation>
        <location evidence="1">Cell membrane</location>
    </subcellularLocation>
</comment>
<dbReference type="PANTHER" id="PTHR47529">
    <property type="entry name" value="PEPTIDYL-PROLYL CIS-TRANS ISOMERASE D"/>
    <property type="match status" value="1"/>
</dbReference>
<protein>
    <recommendedName>
        <fullName evidence="8">Peptidyl-prolyl cis-trans isomerase D</fullName>
    </recommendedName>
</protein>
<evidence type="ECO:0000256" key="5">
    <source>
        <dbReference type="SAM" id="Phobius"/>
    </source>
</evidence>
<sequence>MATLQKIRNRAGLLIIVIGVALLAFIIGDGLRSGSTVAQQRKQNALTINGEKVKIEDYSQRLSEITRMYEQQGRQLDDAQRMQINNQLAQEFIQNEALKKITQQTGLVVTPKELFALVMGDGVQQHPIAAQNLGTDPEQIKDFLRQLDESQIKALPQEQQAAAYEAKAQLDALYKSISSERLLQKYTSLIARTYAVNKVDEKFMSGAPTRTVAVVRTPSTLLKDPTIEVSDKEVADYYAQHIENYRLPFPYTLVDYIAAEVLPSEADNAASKAEMEKAREALLNTAHPETVVRNYDNGFAPDMYLTGDEISSMNISVLVNSYIQVAGIGDVNRPFAENGRYNLVKIVDKKQAPKDLTARVIVLDSINFKLADSIATAINAGSTSFAEMVNRYSIDPTTKAQEGFFTFQDNNGMLSRNLTEPMLSRSGLDTLMQVAPNKAFVFNQGANKLILQVASFGENVPKFKIAFCSIPATYSDETYNEKYRLMSDILAENKSFDSMKEAAKKAGFEVSEGVKTSASEAQLGSIGQSREVVSWALRGKEGEVSEHVFRCGTSHLVIARIGKTIPAGHLPIEEVKQSITDKLIAEKRGEQLATQLAEKSYKTMGEYAQAMQTQIDTLSSVSNISELNSAPRLSAYAMTLPLGTISKPFPSTTEVIVVQPIAENSVTVVNSNIEQQRRSIGQGLGWRAFRSVMDNMKVVDNRGRFY</sequence>
<evidence type="ECO:0000256" key="4">
    <source>
        <dbReference type="ARBA" id="ARBA00023186"/>
    </source>
</evidence>
<organism evidence="6 7">
    <name type="scientific">Porphyromonas miyakawae</name>
    <dbReference type="NCBI Taxonomy" id="3137470"/>
    <lineage>
        <taxon>Bacteria</taxon>
        <taxon>Pseudomonadati</taxon>
        <taxon>Bacteroidota</taxon>
        <taxon>Bacteroidia</taxon>
        <taxon>Bacteroidales</taxon>
        <taxon>Porphyromonadaceae</taxon>
        <taxon>Porphyromonas</taxon>
    </lineage>
</organism>
<name>A0ABQ0E0Z5_9PORP</name>
<comment type="caution">
    <text evidence="6">The sequence shown here is derived from an EMBL/GenBank/DDBJ whole genome shotgun (WGS) entry which is preliminary data.</text>
</comment>
<feature type="transmembrane region" description="Helical" evidence="5">
    <location>
        <begin position="12"/>
        <end position="31"/>
    </location>
</feature>
<keyword evidence="2" id="KW-1003">Cell membrane</keyword>
<dbReference type="Gene3D" id="3.10.50.40">
    <property type="match status" value="1"/>
</dbReference>
<keyword evidence="5" id="KW-0812">Transmembrane</keyword>
<evidence type="ECO:0000256" key="1">
    <source>
        <dbReference type="ARBA" id="ARBA00004236"/>
    </source>
</evidence>